<dbReference type="GO" id="GO:0005886">
    <property type="term" value="C:plasma membrane"/>
    <property type="evidence" value="ECO:0007669"/>
    <property type="project" value="TreeGrafter"/>
</dbReference>
<dbReference type="InterPro" id="IPR044880">
    <property type="entry name" value="NCX_ion-bd_dom_sf"/>
</dbReference>
<keyword evidence="2 5" id="KW-0812">Transmembrane</keyword>
<dbReference type="Pfam" id="PF01699">
    <property type="entry name" value="Na_Ca_ex"/>
    <property type="match status" value="2"/>
</dbReference>
<feature type="transmembrane region" description="Helical" evidence="5">
    <location>
        <begin position="6"/>
        <end position="25"/>
    </location>
</feature>
<feature type="transmembrane region" description="Helical" evidence="5">
    <location>
        <begin position="293"/>
        <end position="310"/>
    </location>
</feature>
<feature type="transmembrane region" description="Helical" evidence="5">
    <location>
        <begin position="101"/>
        <end position="118"/>
    </location>
</feature>
<evidence type="ECO:0000256" key="1">
    <source>
        <dbReference type="ARBA" id="ARBA00004141"/>
    </source>
</evidence>
<dbReference type="Proteomes" id="UP000251835">
    <property type="component" value="Unassembled WGS sequence"/>
</dbReference>
<dbReference type="PANTHER" id="PTHR10846">
    <property type="entry name" value="SODIUM/POTASSIUM/CALCIUM EXCHANGER"/>
    <property type="match status" value="1"/>
</dbReference>
<protein>
    <submittedName>
        <fullName evidence="7">Cation:H+ antiporter</fullName>
    </submittedName>
</protein>
<dbReference type="NCBIfam" id="TIGR00367">
    <property type="entry name" value="calcium/sodium antiporter"/>
    <property type="match status" value="1"/>
</dbReference>
<dbReference type="AlphaFoldDB" id="A0A7L4UQ75"/>
<dbReference type="OrthoDB" id="9794225at2"/>
<dbReference type="GO" id="GO:0008273">
    <property type="term" value="F:calcium, potassium:sodium antiporter activity"/>
    <property type="evidence" value="ECO:0007669"/>
    <property type="project" value="TreeGrafter"/>
</dbReference>
<accession>A0A7L4UQ75</accession>
<dbReference type="Gene3D" id="1.20.1420.30">
    <property type="entry name" value="NCX, central ion-binding region"/>
    <property type="match status" value="1"/>
</dbReference>
<dbReference type="GO" id="GO:0005262">
    <property type="term" value="F:calcium channel activity"/>
    <property type="evidence" value="ECO:0007669"/>
    <property type="project" value="TreeGrafter"/>
</dbReference>
<evidence type="ECO:0000256" key="2">
    <source>
        <dbReference type="ARBA" id="ARBA00022692"/>
    </source>
</evidence>
<feature type="domain" description="Sodium/calcium exchanger membrane region" evidence="6">
    <location>
        <begin position="3"/>
        <end position="142"/>
    </location>
</feature>
<keyword evidence="8" id="KW-1185">Reference proteome</keyword>
<feature type="transmembrane region" description="Helical" evidence="5">
    <location>
        <begin position="261"/>
        <end position="281"/>
    </location>
</feature>
<feature type="transmembrane region" description="Helical" evidence="5">
    <location>
        <begin position="235"/>
        <end position="255"/>
    </location>
</feature>
<feature type="transmembrane region" description="Helical" evidence="5">
    <location>
        <begin position="124"/>
        <end position="142"/>
    </location>
</feature>
<reference evidence="7 8" key="1">
    <citation type="submission" date="2018-05" db="EMBL/GenBank/DDBJ databases">
        <title>Genomic Encyclopedia of Type Strains, Phase IV (KMG-IV): sequencing the most valuable type-strain genomes for metagenomic binning, comparative biology and taxonomic classification.</title>
        <authorList>
            <person name="Goeker M."/>
        </authorList>
    </citation>
    <scope>NUCLEOTIDE SEQUENCE [LARGE SCALE GENOMIC DNA]</scope>
    <source>
        <strain evidence="7 8">DSM 28579</strain>
    </source>
</reference>
<dbReference type="Gene3D" id="6.10.280.80">
    <property type="entry name" value="NCX, peripheral helical region"/>
    <property type="match status" value="1"/>
</dbReference>
<dbReference type="RefSeq" id="WP_116496298.1">
    <property type="nucleotide sequence ID" value="NZ_QENZ01000004.1"/>
</dbReference>
<proteinExistence type="predicted"/>
<evidence type="ECO:0000256" key="4">
    <source>
        <dbReference type="ARBA" id="ARBA00023136"/>
    </source>
</evidence>
<dbReference type="GO" id="GO:0006874">
    <property type="term" value="P:intracellular calcium ion homeostasis"/>
    <property type="evidence" value="ECO:0007669"/>
    <property type="project" value="TreeGrafter"/>
</dbReference>
<dbReference type="InterPro" id="IPR004837">
    <property type="entry name" value="NaCa_Exmemb"/>
</dbReference>
<name>A0A7L4UQ75_BALHA</name>
<feature type="transmembrane region" description="Helical" evidence="5">
    <location>
        <begin position="72"/>
        <end position="94"/>
    </location>
</feature>
<keyword evidence="3 5" id="KW-1133">Transmembrane helix</keyword>
<comment type="subcellular location">
    <subcellularLocation>
        <location evidence="1">Membrane</location>
        <topology evidence="1">Multi-pass membrane protein</topology>
    </subcellularLocation>
</comment>
<gene>
    <name evidence="7" type="ORF">C7377_1058</name>
</gene>
<keyword evidence="4 5" id="KW-0472">Membrane</keyword>
<evidence type="ECO:0000256" key="5">
    <source>
        <dbReference type="SAM" id="Phobius"/>
    </source>
</evidence>
<evidence type="ECO:0000259" key="6">
    <source>
        <dbReference type="Pfam" id="PF01699"/>
    </source>
</evidence>
<dbReference type="EMBL" id="QENZ01000004">
    <property type="protein sequence ID" value="PVX50742.1"/>
    <property type="molecule type" value="Genomic_DNA"/>
</dbReference>
<feature type="transmembrane region" description="Helical" evidence="5">
    <location>
        <begin position="37"/>
        <end position="60"/>
    </location>
</feature>
<feature type="transmembrane region" description="Helical" evidence="5">
    <location>
        <begin position="162"/>
        <end position="180"/>
    </location>
</feature>
<comment type="caution">
    <text evidence="7">The sequence shown here is derived from an EMBL/GenBank/DDBJ whole genome shotgun (WGS) entry which is preliminary data.</text>
</comment>
<organism evidence="7 8">
    <name type="scientific">Balneicella halophila</name>
    <dbReference type="NCBI Taxonomy" id="1537566"/>
    <lineage>
        <taxon>Bacteria</taxon>
        <taxon>Pseudomonadati</taxon>
        <taxon>Bacteroidota</taxon>
        <taxon>Bacteroidia</taxon>
        <taxon>Bacteroidales</taxon>
        <taxon>Balneicellaceae</taxon>
        <taxon>Balneicella</taxon>
    </lineage>
</organism>
<evidence type="ECO:0000313" key="7">
    <source>
        <dbReference type="EMBL" id="PVX50742.1"/>
    </source>
</evidence>
<sequence length="312" mass="33779">MNYLFLIIGLTILVFSGNLLVKGGVQIANHLRIPKLVVGLTIVSIGTSAPELFVSLGAALNGSPDLSVGNVIGSNIANIGLILGITTLILPMPISPESSKINYPFMMGVSLLLWILALDLKLSLWDGFIFVVLLVGYITFLILRAKKKKNIHEIIEQASLPIWRAILYVLIATFGLYYGAELLVSSAQSIALSFGVSERVIGLTVLAFGTSVPELATSIIAAFKKQMDISVGNILGSNIFNILSVLGITSIVTPINVNDSILNFDIFFMIGISVLLFLTIIPLSKAYINRFEGFLLLSFYIVYVGLLFIQPI</sequence>
<dbReference type="PANTHER" id="PTHR10846:SF8">
    <property type="entry name" value="INNER MEMBRANE PROTEIN YRBG"/>
    <property type="match status" value="1"/>
</dbReference>
<feature type="domain" description="Sodium/calcium exchanger membrane region" evidence="6">
    <location>
        <begin position="165"/>
        <end position="308"/>
    </location>
</feature>
<evidence type="ECO:0000313" key="8">
    <source>
        <dbReference type="Proteomes" id="UP000251835"/>
    </source>
</evidence>
<evidence type="ECO:0000256" key="3">
    <source>
        <dbReference type="ARBA" id="ARBA00022989"/>
    </source>
</evidence>
<dbReference type="InterPro" id="IPR004481">
    <property type="entry name" value="K/Na/Ca-exchanger"/>
</dbReference>
<feature type="transmembrane region" description="Helical" evidence="5">
    <location>
        <begin position="200"/>
        <end position="223"/>
    </location>
</feature>